<dbReference type="GO" id="GO:0000978">
    <property type="term" value="F:RNA polymerase II cis-regulatory region sequence-specific DNA binding"/>
    <property type="evidence" value="ECO:0007669"/>
    <property type="project" value="TreeGrafter"/>
</dbReference>
<sequence>MDNVVDPWYINPSGFAKDTQDEEYVQHHDNVNPTIPPPDNYILNNENDDGLDNLLGMDYYNIDDLLTQELRDLDIPLVPSPKTGDGSSDKKNIDRTWNFGDENNKVSHYSKKSMSSHKRGLSGTAIFGFLGHNKTLSISSLQQSILNMSKDPQPMELINELGNHNTVKNNNDDFDHIRENDGENSYLSQVLLKQQEELRIALEKQKEVNEKLEKQLRDNQIQQEKLRKVLEEQEEVAQKLVSGATNSNSKPGSPVILKTPAMQNGRMKDNAIIVTTNSANGGYQFPPPTLISPPMSNTSINGSPSRKYHRQRYPNKSPESNGLNLFSSNSGYLRDSELLSFSPQNYNLNLDGLTYNDHNNISDKNNNDKKNSTGDNIFRLFEKTSPGGLSISPRINGNSLRSPFLVGTDKSRDDRYAAGTFTPRTQLSPIHKKRESVVSTVSTISQLQDDTEPIHMRNTQNPTVRNANALASSSVLPPIPGSSNNTPIKNSLPQKHLFQHTPVKAPPKNGSNLAPLLNAPDLTDHQLEIKTPIRNNSHGEVESYPQVPPVTHDIHKSPTLHITSPLPDEIIPRTTPMKITKKPTTLPPGTIDQYVKELPDKLFECLYPNCNKVFKRRYNIRSHIQTHLQDRPYSCDFPGCTKAFVRNHDLIRHKISHNAKKYICPCGKRFNREDALMVHRSRMICTGGKKLEHSINKKLTSPKKSLLDSPHDTSPVKETIARDKDGSVLMKMEEQLRDDMRKHGLLDPPPSTAAHEQNSNRTLSNETDAL</sequence>
<keyword evidence="7" id="KW-0805">Transcription regulation</keyword>
<evidence type="ECO:0000256" key="10">
    <source>
        <dbReference type="ARBA" id="ARBA00023163"/>
    </source>
</evidence>
<feature type="region of interest" description="Disordered" evidence="14">
    <location>
        <begin position="286"/>
        <end position="323"/>
    </location>
</feature>
<keyword evidence="3" id="KW-0479">Metal-binding</keyword>
<dbReference type="GO" id="GO:0000082">
    <property type="term" value="P:G1/S transition of mitotic cell cycle"/>
    <property type="evidence" value="ECO:0007669"/>
    <property type="project" value="UniProtKB-ARBA"/>
</dbReference>
<dbReference type="FunFam" id="3.30.160.60:FF:002021">
    <property type="entry name" value="Transcription factor"/>
    <property type="match status" value="1"/>
</dbReference>
<dbReference type="AlphaFoldDB" id="A0A6C1DWW2"/>
<feature type="domain" description="C2H2-type" evidence="15">
    <location>
        <begin position="603"/>
        <end position="632"/>
    </location>
</feature>
<keyword evidence="13" id="KW-0175">Coiled coil</keyword>
<feature type="coiled-coil region" evidence="13">
    <location>
        <begin position="191"/>
        <end position="236"/>
    </location>
</feature>
<dbReference type="PANTHER" id="PTHR19818">
    <property type="entry name" value="ZINC FINGER PROTEIN ZIC AND GLI"/>
    <property type="match status" value="1"/>
</dbReference>
<feature type="compositionally biased region" description="Basic and acidic residues" evidence="14">
    <location>
        <begin position="705"/>
        <end position="745"/>
    </location>
</feature>
<evidence type="ECO:0000256" key="12">
    <source>
        <dbReference type="PROSITE-ProRule" id="PRU00042"/>
    </source>
</evidence>
<protein>
    <submittedName>
        <fullName evidence="16">Metallothionein expression activator</fullName>
    </submittedName>
</protein>
<evidence type="ECO:0000256" key="14">
    <source>
        <dbReference type="SAM" id="MobiDB-lite"/>
    </source>
</evidence>
<feature type="compositionally biased region" description="Polar residues" evidence="14">
    <location>
        <begin position="294"/>
        <end position="304"/>
    </location>
</feature>
<dbReference type="Gene3D" id="3.30.160.60">
    <property type="entry name" value="Classic Zinc Finger"/>
    <property type="match status" value="2"/>
</dbReference>
<feature type="region of interest" description="Disordered" evidence="14">
    <location>
        <begin position="77"/>
        <end position="96"/>
    </location>
</feature>
<dbReference type="SUPFAM" id="SSF57667">
    <property type="entry name" value="beta-beta-alpha zinc fingers"/>
    <property type="match status" value="2"/>
</dbReference>
<dbReference type="PROSITE" id="PS50157">
    <property type="entry name" value="ZINC_FINGER_C2H2_2"/>
    <property type="match status" value="2"/>
</dbReference>
<evidence type="ECO:0000256" key="1">
    <source>
        <dbReference type="ARBA" id="ARBA00004123"/>
    </source>
</evidence>
<accession>A0A6C1DWW2</accession>
<reference evidence="16 17" key="1">
    <citation type="journal article" date="2019" name="BMC Genomics">
        <title>Chromosome level assembly and comparative genome analysis confirm lager-brewing yeasts originated from a single hybridization.</title>
        <authorList>
            <person name="Salazar A.N."/>
            <person name="Gorter de Vries A.R."/>
            <person name="van den Broek M."/>
            <person name="Brouwers N."/>
            <person name="de la Torre Cortes P."/>
            <person name="Kuijpers N.G.A."/>
            <person name="Daran J.G."/>
            <person name="Abeel T."/>
        </authorList>
    </citation>
    <scope>NUCLEOTIDE SEQUENCE [LARGE SCALE GENOMIC DNA]</scope>
    <source>
        <strain evidence="16 17">CBS 1483</strain>
    </source>
</reference>
<evidence type="ECO:0000256" key="9">
    <source>
        <dbReference type="ARBA" id="ARBA00023159"/>
    </source>
</evidence>
<evidence type="ECO:0000256" key="11">
    <source>
        <dbReference type="ARBA" id="ARBA00023242"/>
    </source>
</evidence>
<evidence type="ECO:0000313" key="16">
    <source>
        <dbReference type="EMBL" id="QID81100.1"/>
    </source>
</evidence>
<evidence type="ECO:0000256" key="2">
    <source>
        <dbReference type="ARBA" id="ARBA00022553"/>
    </source>
</evidence>
<evidence type="ECO:0000256" key="5">
    <source>
        <dbReference type="ARBA" id="ARBA00022771"/>
    </source>
</evidence>
<comment type="subcellular location">
    <subcellularLocation>
        <location evidence="1">Nucleus</location>
    </subcellularLocation>
</comment>
<dbReference type="GO" id="GO:0005737">
    <property type="term" value="C:cytoplasm"/>
    <property type="evidence" value="ECO:0007669"/>
    <property type="project" value="UniProtKB-ARBA"/>
</dbReference>
<evidence type="ECO:0000256" key="3">
    <source>
        <dbReference type="ARBA" id="ARBA00022723"/>
    </source>
</evidence>
<keyword evidence="6" id="KW-0862">Zinc</keyword>
<name>A0A6C1DWW2_SACPS</name>
<proteinExistence type="predicted"/>
<gene>
    <name evidence="16" type="primary">ACE2_1</name>
    <name evidence="16" type="ORF">GRS66_003459</name>
</gene>
<evidence type="ECO:0000256" key="13">
    <source>
        <dbReference type="SAM" id="Coils"/>
    </source>
</evidence>
<evidence type="ECO:0000256" key="7">
    <source>
        <dbReference type="ARBA" id="ARBA00023015"/>
    </source>
</evidence>
<keyword evidence="4" id="KW-0677">Repeat</keyword>
<dbReference type="GO" id="GO:0005634">
    <property type="term" value="C:nucleus"/>
    <property type="evidence" value="ECO:0007669"/>
    <property type="project" value="UniProtKB-SubCell"/>
</dbReference>
<feature type="region of interest" description="Disordered" evidence="14">
    <location>
        <begin position="699"/>
        <end position="770"/>
    </location>
</feature>
<dbReference type="Pfam" id="PF00096">
    <property type="entry name" value="zf-C2H2"/>
    <property type="match status" value="2"/>
</dbReference>
<feature type="compositionally biased region" description="Polar residues" evidence="14">
    <location>
        <begin position="754"/>
        <end position="770"/>
    </location>
</feature>
<keyword evidence="2" id="KW-0597">Phosphoprotein</keyword>
<dbReference type="OrthoDB" id="3437960at2759"/>
<evidence type="ECO:0000259" key="15">
    <source>
        <dbReference type="PROSITE" id="PS50157"/>
    </source>
</evidence>
<feature type="domain" description="C2H2-type" evidence="15">
    <location>
        <begin position="633"/>
        <end position="662"/>
    </location>
</feature>
<dbReference type="GO" id="GO:0008270">
    <property type="term" value="F:zinc ion binding"/>
    <property type="evidence" value="ECO:0007669"/>
    <property type="project" value="UniProtKB-KW"/>
</dbReference>
<evidence type="ECO:0000256" key="8">
    <source>
        <dbReference type="ARBA" id="ARBA00023125"/>
    </source>
</evidence>
<keyword evidence="10" id="KW-0804">Transcription</keyword>
<organism evidence="16 17">
    <name type="scientific">Saccharomyces pastorianus</name>
    <name type="common">Lager yeast</name>
    <name type="synonym">Saccharomyces cerevisiae x Saccharomyces eubayanus</name>
    <dbReference type="NCBI Taxonomy" id="27292"/>
    <lineage>
        <taxon>Eukaryota</taxon>
        <taxon>Fungi</taxon>
        <taxon>Dikarya</taxon>
        <taxon>Ascomycota</taxon>
        <taxon>Saccharomycotina</taxon>
        <taxon>Saccharomycetes</taxon>
        <taxon>Saccharomycetales</taxon>
        <taxon>Saccharomycetaceae</taxon>
        <taxon>Saccharomyces</taxon>
    </lineage>
</organism>
<keyword evidence="8" id="KW-0238">DNA-binding</keyword>
<dbReference type="PANTHER" id="PTHR19818:SF144">
    <property type="entry name" value="METALLOTHIONEIN EXPRESSION ACTIVATOR-RELATED"/>
    <property type="match status" value="1"/>
</dbReference>
<dbReference type="InterPro" id="IPR036236">
    <property type="entry name" value="Znf_C2H2_sf"/>
</dbReference>
<dbReference type="GO" id="GO:0045944">
    <property type="term" value="P:positive regulation of transcription by RNA polymerase II"/>
    <property type="evidence" value="ECO:0007669"/>
    <property type="project" value="UniProtKB-ARBA"/>
</dbReference>
<keyword evidence="17" id="KW-1185">Reference proteome</keyword>
<keyword evidence="5 12" id="KW-0863">Zinc-finger</keyword>
<keyword evidence="9" id="KW-0010">Activator</keyword>
<dbReference type="CDD" id="cd22249">
    <property type="entry name" value="UDM1_RNF168_RNF169-like"/>
    <property type="match status" value="1"/>
</dbReference>
<evidence type="ECO:0000313" key="17">
    <source>
        <dbReference type="Proteomes" id="UP000501346"/>
    </source>
</evidence>
<dbReference type="Proteomes" id="UP000501346">
    <property type="component" value="Chromosome ScXII"/>
</dbReference>
<keyword evidence="11" id="KW-0539">Nucleus</keyword>
<dbReference type="PROSITE" id="PS00028">
    <property type="entry name" value="ZINC_FINGER_C2H2_1"/>
    <property type="match status" value="2"/>
</dbReference>
<dbReference type="SMART" id="SM00355">
    <property type="entry name" value="ZnF_C2H2"/>
    <property type="match status" value="2"/>
</dbReference>
<dbReference type="InterPro" id="IPR013087">
    <property type="entry name" value="Znf_C2H2_type"/>
</dbReference>
<dbReference type="EMBL" id="CP048993">
    <property type="protein sequence ID" value="QID81100.1"/>
    <property type="molecule type" value="Genomic_DNA"/>
</dbReference>
<evidence type="ECO:0000256" key="6">
    <source>
        <dbReference type="ARBA" id="ARBA00022833"/>
    </source>
</evidence>
<dbReference type="InterPro" id="IPR050329">
    <property type="entry name" value="GLI_C2H2-zinc-finger"/>
</dbReference>
<dbReference type="FunFam" id="3.30.160.60:FF:001752">
    <property type="entry name" value="Transcriptional factor SWI5"/>
    <property type="match status" value="1"/>
</dbReference>
<dbReference type="GO" id="GO:0000981">
    <property type="term" value="F:DNA-binding transcription factor activity, RNA polymerase II-specific"/>
    <property type="evidence" value="ECO:0007669"/>
    <property type="project" value="TreeGrafter"/>
</dbReference>
<evidence type="ECO:0000256" key="4">
    <source>
        <dbReference type="ARBA" id="ARBA00022737"/>
    </source>
</evidence>